<sequence>MASSTLALLPHGSSSSSRRTDASATRAPPPPYSAHMGPGGVPAYAPAYSVSPGVAPGPYGAGVQPLPAAPMPGPFPAPAVSRDSVDRWAQSSSAQLQPAKVRPILSQHGYYMCIAVSIVVAIGLVIAFGFFVMQRRFAQIMVHKK</sequence>
<keyword evidence="2" id="KW-1133">Transmembrane helix</keyword>
<gene>
    <name evidence="4" type="ORF">V5799_009481</name>
    <name evidence="3" type="ORF">V5799_014277</name>
</gene>
<evidence type="ECO:0000313" key="3">
    <source>
        <dbReference type="EMBL" id="KAK8769259.1"/>
    </source>
</evidence>
<keyword evidence="2" id="KW-0812">Transmembrane</keyword>
<evidence type="ECO:0000256" key="1">
    <source>
        <dbReference type="SAM" id="MobiDB-lite"/>
    </source>
</evidence>
<dbReference type="Proteomes" id="UP001321473">
    <property type="component" value="Unassembled WGS sequence"/>
</dbReference>
<organism evidence="3 5">
    <name type="scientific">Amblyomma americanum</name>
    <name type="common">Lone star tick</name>
    <dbReference type="NCBI Taxonomy" id="6943"/>
    <lineage>
        <taxon>Eukaryota</taxon>
        <taxon>Metazoa</taxon>
        <taxon>Ecdysozoa</taxon>
        <taxon>Arthropoda</taxon>
        <taxon>Chelicerata</taxon>
        <taxon>Arachnida</taxon>
        <taxon>Acari</taxon>
        <taxon>Parasitiformes</taxon>
        <taxon>Ixodida</taxon>
        <taxon>Ixodoidea</taxon>
        <taxon>Ixodidae</taxon>
        <taxon>Amblyomminae</taxon>
        <taxon>Amblyomma</taxon>
    </lineage>
</organism>
<keyword evidence="2" id="KW-0472">Membrane</keyword>
<evidence type="ECO:0000313" key="4">
    <source>
        <dbReference type="EMBL" id="KAK8784151.1"/>
    </source>
</evidence>
<evidence type="ECO:0000256" key="2">
    <source>
        <dbReference type="SAM" id="Phobius"/>
    </source>
</evidence>
<proteinExistence type="predicted"/>
<keyword evidence="5" id="KW-1185">Reference proteome</keyword>
<feature type="region of interest" description="Disordered" evidence="1">
    <location>
        <begin position="1"/>
        <end position="35"/>
    </location>
</feature>
<comment type="caution">
    <text evidence="3">The sequence shown here is derived from an EMBL/GenBank/DDBJ whole genome shotgun (WGS) entry which is preliminary data.</text>
</comment>
<accession>A0AAQ4E3I4</accession>
<dbReference type="EMBL" id="JARKHS020022847">
    <property type="protein sequence ID" value="KAK8769259.1"/>
    <property type="molecule type" value="Genomic_DNA"/>
</dbReference>
<reference evidence="3 5" key="1">
    <citation type="journal article" date="2023" name="Arcadia Sci">
        <title>De novo assembly of a long-read Amblyomma americanum tick genome.</title>
        <authorList>
            <person name="Chou S."/>
            <person name="Poskanzer K.E."/>
            <person name="Rollins M."/>
            <person name="Thuy-Boun P.S."/>
        </authorList>
    </citation>
    <scope>NUCLEOTIDE SEQUENCE [LARGE SCALE GENOMIC DNA]</scope>
    <source>
        <strain evidence="3">F_SG_1</strain>
        <tissue evidence="3">Salivary glands</tissue>
    </source>
</reference>
<evidence type="ECO:0000313" key="5">
    <source>
        <dbReference type="Proteomes" id="UP001321473"/>
    </source>
</evidence>
<reference evidence="3" key="3">
    <citation type="submission" date="2024-02" db="EMBL/GenBank/DDBJ databases">
        <authorList>
            <person name="Mcdaniel E.A."/>
            <person name="Celebi F.M."/>
            <person name="Reiter T."/>
            <person name="Weiss E.C."/>
            <person name="Chou S."/>
        </authorList>
    </citation>
    <scope>NUCLEOTIDE SEQUENCE</scope>
    <source>
        <strain evidence="3">F_SG_1</strain>
        <tissue evidence="3">Salivary glands</tissue>
    </source>
</reference>
<reference evidence="3" key="2">
    <citation type="submission" date="2023-03" db="EMBL/GenBank/DDBJ databases">
        <authorList>
            <person name="Thuy-Boun P."/>
        </authorList>
    </citation>
    <scope>NUCLEOTIDE SEQUENCE</scope>
    <source>
        <strain evidence="3">F_SG_1</strain>
        <tissue evidence="3">Salivary glands</tissue>
    </source>
</reference>
<name>A0AAQ4E3I4_AMBAM</name>
<feature type="transmembrane region" description="Helical" evidence="2">
    <location>
        <begin position="109"/>
        <end position="133"/>
    </location>
</feature>
<protein>
    <submittedName>
        <fullName evidence="3">Uncharacterized protein</fullName>
    </submittedName>
</protein>
<dbReference type="AlphaFoldDB" id="A0AAQ4E3I4"/>
<dbReference type="EMBL" id="JARKHS020004804">
    <property type="protein sequence ID" value="KAK8784151.1"/>
    <property type="molecule type" value="Genomic_DNA"/>
</dbReference>
<feature type="compositionally biased region" description="Low complexity" evidence="1">
    <location>
        <begin position="13"/>
        <end position="26"/>
    </location>
</feature>